<comment type="caution">
    <text evidence="8">The sequence shown here is derived from an EMBL/GenBank/DDBJ whole genome shotgun (WGS) entry which is preliminary data.</text>
</comment>
<keyword evidence="6" id="KW-0539">Nucleus</keyword>
<proteinExistence type="predicted"/>
<organism evidence="8 9">
    <name type="scientific">Coleophoma cylindrospora</name>
    <dbReference type="NCBI Taxonomy" id="1849047"/>
    <lineage>
        <taxon>Eukaryota</taxon>
        <taxon>Fungi</taxon>
        <taxon>Dikarya</taxon>
        <taxon>Ascomycota</taxon>
        <taxon>Pezizomycotina</taxon>
        <taxon>Leotiomycetes</taxon>
        <taxon>Helotiales</taxon>
        <taxon>Dermateaceae</taxon>
        <taxon>Coleophoma</taxon>
    </lineage>
</organism>
<dbReference type="PROSITE" id="PS00463">
    <property type="entry name" value="ZN2_CY6_FUNGAL_1"/>
    <property type="match status" value="1"/>
</dbReference>
<dbReference type="CDD" id="cd00067">
    <property type="entry name" value="GAL4"/>
    <property type="match status" value="1"/>
</dbReference>
<dbReference type="STRING" id="1849047.A0A3D8S959"/>
<dbReference type="InterPro" id="IPR021858">
    <property type="entry name" value="Fun_TF"/>
</dbReference>
<keyword evidence="3" id="KW-0805">Transcription regulation</keyword>
<dbReference type="Pfam" id="PF11951">
    <property type="entry name" value="Fungal_trans_2"/>
    <property type="match status" value="1"/>
</dbReference>
<evidence type="ECO:0000256" key="5">
    <source>
        <dbReference type="ARBA" id="ARBA00023163"/>
    </source>
</evidence>
<evidence type="ECO:0000259" key="7">
    <source>
        <dbReference type="PROSITE" id="PS50048"/>
    </source>
</evidence>
<evidence type="ECO:0000256" key="2">
    <source>
        <dbReference type="ARBA" id="ARBA00022833"/>
    </source>
</evidence>
<keyword evidence="5" id="KW-0804">Transcription</keyword>
<keyword evidence="1" id="KW-0479">Metal-binding</keyword>
<dbReference type="GO" id="GO:0000981">
    <property type="term" value="F:DNA-binding transcription factor activity, RNA polymerase II-specific"/>
    <property type="evidence" value="ECO:0007669"/>
    <property type="project" value="InterPro"/>
</dbReference>
<dbReference type="PANTHER" id="PTHR36206:SF4">
    <property type="entry name" value="HYPOTHETICAL CONSERVED PROTEIN (EUROFUNG)-RELATED"/>
    <property type="match status" value="1"/>
</dbReference>
<sequence length="534" mass="60751">MALSVKAANAMPSSLVLHLKPPAAAAAKELRTSRGRSRRGCKTCRLRRVKCDESRPVCQNCVKAQRVCDYHAIRRFVAVDFQEPQLPPAQMALCISPGTLQERRAFDLFQNSTSIELSGLFAPDFWQQSVLQLGQGSKCLRHAIVAISSIHERFAEGTDMSCQIIRVAKDPQYMFAVKQYNAAIRELYTALANNDCAPEVMLSCCMLFICFESFRGSPSTAMMHLQSGLQAIQAWKKGELSTKMKLSDPTTRQILGLASRLGPQLTNIDMLDIEDFGATEVDIIQQSGDIFEGLANLSIYDPGDRFNSFEEARDEFNHIVNMELCYFYQINPLYTPIAHDPDKLPNLLNETYFRFNNWGSAFEELCADQSRKLTSEDIATRLFLQVQYKFTIILINCIFMPNTKGFSSEEIDAYFLSWTPQFRECLELIEALISLSQKSIKKNSTRRNSTFHPEVGIIAPLFLLGLGARDPYVRRRTMEILKSEKRREGTWDSETCWKVLDFIVTNEKHIVLGYLNQRYKLYEHFVFVGEGEGS</sequence>
<evidence type="ECO:0000256" key="6">
    <source>
        <dbReference type="ARBA" id="ARBA00023242"/>
    </source>
</evidence>
<dbReference type="OrthoDB" id="3172332at2759"/>
<dbReference type="InterPro" id="IPR001138">
    <property type="entry name" value="Zn2Cys6_DnaBD"/>
</dbReference>
<dbReference type="AlphaFoldDB" id="A0A3D8S959"/>
<dbReference type="GO" id="GO:0008270">
    <property type="term" value="F:zinc ion binding"/>
    <property type="evidence" value="ECO:0007669"/>
    <property type="project" value="InterPro"/>
</dbReference>
<gene>
    <name evidence="8" type="ORF">BP6252_03935</name>
</gene>
<accession>A0A3D8S959</accession>
<dbReference type="InterPro" id="IPR052360">
    <property type="entry name" value="Transcr_Regulatory_Proteins"/>
</dbReference>
<evidence type="ECO:0000313" key="9">
    <source>
        <dbReference type="Proteomes" id="UP000256645"/>
    </source>
</evidence>
<keyword evidence="4" id="KW-0238">DNA-binding</keyword>
<name>A0A3D8S959_9HELO</name>
<dbReference type="Pfam" id="PF00172">
    <property type="entry name" value="Zn_clus"/>
    <property type="match status" value="1"/>
</dbReference>
<dbReference type="SUPFAM" id="SSF57701">
    <property type="entry name" value="Zn2/Cys6 DNA-binding domain"/>
    <property type="match status" value="1"/>
</dbReference>
<dbReference type="Proteomes" id="UP000256645">
    <property type="component" value="Unassembled WGS sequence"/>
</dbReference>
<dbReference type="EMBL" id="PDLM01000003">
    <property type="protein sequence ID" value="RDW82823.1"/>
    <property type="molecule type" value="Genomic_DNA"/>
</dbReference>
<protein>
    <recommendedName>
        <fullName evidence="7">Zn(2)-C6 fungal-type domain-containing protein</fullName>
    </recommendedName>
</protein>
<reference evidence="8 9" key="1">
    <citation type="journal article" date="2018" name="IMA Fungus">
        <title>IMA Genome-F 9: Draft genome sequence of Annulohypoxylon stygium, Aspergillus mulundensis, Berkeleyomyces basicola (syn. Thielaviopsis basicola), Ceratocystis smalleyi, two Cercospora beticola strains, Coleophoma cylindrospora, Fusarium fracticaudum, Phialophora cf. hyalina, and Morchella septimelata.</title>
        <authorList>
            <person name="Wingfield B.D."/>
            <person name="Bills G.F."/>
            <person name="Dong Y."/>
            <person name="Huang W."/>
            <person name="Nel W.J."/>
            <person name="Swalarsk-Parry B.S."/>
            <person name="Vaghefi N."/>
            <person name="Wilken P.M."/>
            <person name="An Z."/>
            <person name="de Beer Z.W."/>
            <person name="De Vos L."/>
            <person name="Chen L."/>
            <person name="Duong T.A."/>
            <person name="Gao Y."/>
            <person name="Hammerbacher A."/>
            <person name="Kikkert J.R."/>
            <person name="Li Y."/>
            <person name="Li H."/>
            <person name="Li K."/>
            <person name="Li Q."/>
            <person name="Liu X."/>
            <person name="Ma X."/>
            <person name="Naidoo K."/>
            <person name="Pethybridge S.J."/>
            <person name="Sun J."/>
            <person name="Steenkamp E.T."/>
            <person name="van der Nest M.A."/>
            <person name="van Wyk S."/>
            <person name="Wingfield M.J."/>
            <person name="Xiong C."/>
            <person name="Yue Q."/>
            <person name="Zhang X."/>
        </authorList>
    </citation>
    <scope>NUCLEOTIDE SEQUENCE [LARGE SCALE GENOMIC DNA]</scope>
    <source>
        <strain evidence="8 9">BP6252</strain>
    </source>
</reference>
<dbReference type="PANTHER" id="PTHR36206">
    <property type="entry name" value="ASPERCRYPTIN BIOSYNTHESIS CLUSTER-SPECIFIC TRANSCRIPTION REGULATOR ATNN-RELATED"/>
    <property type="match status" value="1"/>
</dbReference>
<evidence type="ECO:0000256" key="3">
    <source>
        <dbReference type="ARBA" id="ARBA00023015"/>
    </source>
</evidence>
<dbReference type="SMART" id="SM00066">
    <property type="entry name" value="GAL4"/>
    <property type="match status" value="1"/>
</dbReference>
<dbReference type="InterPro" id="IPR036864">
    <property type="entry name" value="Zn2-C6_fun-type_DNA-bd_sf"/>
</dbReference>
<feature type="domain" description="Zn(2)-C6 fungal-type" evidence="7">
    <location>
        <begin position="40"/>
        <end position="70"/>
    </location>
</feature>
<dbReference type="GO" id="GO:0003677">
    <property type="term" value="F:DNA binding"/>
    <property type="evidence" value="ECO:0007669"/>
    <property type="project" value="UniProtKB-KW"/>
</dbReference>
<evidence type="ECO:0000256" key="4">
    <source>
        <dbReference type="ARBA" id="ARBA00023125"/>
    </source>
</evidence>
<dbReference type="PROSITE" id="PS50048">
    <property type="entry name" value="ZN2_CY6_FUNGAL_2"/>
    <property type="match status" value="1"/>
</dbReference>
<dbReference type="Gene3D" id="4.10.240.10">
    <property type="entry name" value="Zn(2)-C6 fungal-type DNA-binding domain"/>
    <property type="match status" value="1"/>
</dbReference>
<evidence type="ECO:0000256" key="1">
    <source>
        <dbReference type="ARBA" id="ARBA00022723"/>
    </source>
</evidence>
<evidence type="ECO:0000313" key="8">
    <source>
        <dbReference type="EMBL" id="RDW82823.1"/>
    </source>
</evidence>
<keyword evidence="9" id="KW-1185">Reference proteome</keyword>
<keyword evidence="2" id="KW-0862">Zinc</keyword>